<name>A0A151ZEV6_TIELA</name>
<gene>
    <name evidence="4" type="ORF">DLAC_06420</name>
</gene>
<dbReference type="AlphaFoldDB" id="A0A151ZEV6"/>
<feature type="region of interest" description="Disordered" evidence="2">
    <location>
        <begin position="164"/>
        <end position="184"/>
    </location>
</feature>
<dbReference type="PROSITE" id="PS50119">
    <property type="entry name" value="ZF_BBOX"/>
    <property type="match status" value="1"/>
</dbReference>
<evidence type="ECO:0000259" key="3">
    <source>
        <dbReference type="PROSITE" id="PS50119"/>
    </source>
</evidence>
<reference evidence="4 5" key="1">
    <citation type="submission" date="2015-12" db="EMBL/GenBank/DDBJ databases">
        <title>Dictyostelia acquired genes for synthesis and detection of signals that induce cell-type specialization by lateral gene transfer from prokaryotes.</title>
        <authorList>
            <person name="Gloeckner G."/>
            <person name="Schaap P."/>
        </authorList>
    </citation>
    <scope>NUCLEOTIDE SEQUENCE [LARGE SCALE GENOMIC DNA]</scope>
    <source>
        <strain evidence="4 5">TK</strain>
    </source>
</reference>
<sequence>MNCTIDNHINTQEIFCKDCKAALCLSCLNLHNKHDTIYIDDFYEEIQENAQSIRSKSTQYCTEIESDKYIQSSHFQKEITKQYEDEISLVDKLFNELHDQLHFKQMDIKRELKSYFDDNIEKHTMFISELDYLKDLNTPIQLDDTDDQQHKIEVITSYINIISNNNNNNENENENDNNNGDKGENIVETSISLEKLYNFALPSAQKLKEKSNADKMVLDNIYTVPKQQSIVFNTYKLKNINYKLLSLDDKDIKITIDKISLIKCREKSVGILQT</sequence>
<evidence type="ECO:0000313" key="5">
    <source>
        <dbReference type="Proteomes" id="UP000076078"/>
    </source>
</evidence>
<evidence type="ECO:0000256" key="1">
    <source>
        <dbReference type="PROSITE-ProRule" id="PRU00024"/>
    </source>
</evidence>
<dbReference type="Proteomes" id="UP000076078">
    <property type="component" value="Unassembled WGS sequence"/>
</dbReference>
<comment type="caution">
    <text evidence="4">The sequence shown here is derived from an EMBL/GenBank/DDBJ whole genome shotgun (WGS) entry which is preliminary data.</text>
</comment>
<proteinExistence type="predicted"/>
<protein>
    <recommendedName>
        <fullName evidence="3">B box-type domain-containing protein</fullName>
    </recommendedName>
</protein>
<keyword evidence="1" id="KW-0479">Metal-binding</keyword>
<evidence type="ECO:0000256" key="2">
    <source>
        <dbReference type="SAM" id="MobiDB-lite"/>
    </source>
</evidence>
<feature type="compositionally biased region" description="Low complexity" evidence="2">
    <location>
        <begin position="164"/>
        <end position="178"/>
    </location>
</feature>
<dbReference type="EMBL" id="LODT01000029">
    <property type="protein sequence ID" value="KYQ92440.1"/>
    <property type="molecule type" value="Genomic_DNA"/>
</dbReference>
<evidence type="ECO:0000313" key="4">
    <source>
        <dbReference type="EMBL" id="KYQ92440.1"/>
    </source>
</evidence>
<dbReference type="InterPro" id="IPR000315">
    <property type="entry name" value="Znf_B-box"/>
</dbReference>
<organism evidence="4 5">
    <name type="scientific">Tieghemostelium lacteum</name>
    <name type="common">Slime mold</name>
    <name type="synonym">Dictyostelium lacteum</name>
    <dbReference type="NCBI Taxonomy" id="361077"/>
    <lineage>
        <taxon>Eukaryota</taxon>
        <taxon>Amoebozoa</taxon>
        <taxon>Evosea</taxon>
        <taxon>Eumycetozoa</taxon>
        <taxon>Dictyostelia</taxon>
        <taxon>Dictyosteliales</taxon>
        <taxon>Raperosteliaceae</taxon>
        <taxon>Tieghemostelium</taxon>
    </lineage>
</organism>
<accession>A0A151ZEV6</accession>
<keyword evidence="5" id="KW-1185">Reference proteome</keyword>
<feature type="domain" description="B box-type" evidence="3">
    <location>
        <begin position="1"/>
        <end position="39"/>
    </location>
</feature>
<keyword evidence="1" id="KW-0863">Zinc-finger</keyword>
<dbReference type="Gene3D" id="3.30.160.60">
    <property type="entry name" value="Classic Zinc Finger"/>
    <property type="match status" value="1"/>
</dbReference>
<dbReference type="InParanoid" id="A0A151ZEV6"/>
<keyword evidence="1" id="KW-0862">Zinc</keyword>
<dbReference type="SUPFAM" id="SSF57845">
    <property type="entry name" value="B-box zinc-binding domain"/>
    <property type="match status" value="1"/>
</dbReference>
<dbReference type="GO" id="GO:0008270">
    <property type="term" value="F:zinc ion binding"/>
    <property type="evidence" value="ECO:0007669"/>
    <property type="project" value="UniProtKB-KW"/>
</dbReference>